<evidence type="ECO:0000256" key="1">
    <source>
        <dbReference type="SAM" id="MobiDB-lite"/>
    </source>
</evidence>
<evidence type="ECO:0000313" key="4">
    <source>
        <dbReference type="Proteomes" id="UP001054837"/>
    </source>
</evidence>
<sequence length="195" mass="22324">MLCSETSYKGKPNILTMMVPILWFILNGIGTCAESTVIPSPPISNDSPGYNWWIPLDNYKAEEIQKRTKRLILARQEDLLPTSNILKTFEPTAQPVLLGKKKGNRNSKKKSLMNGKHESNKSHKMFSGTSKKLKKQGKMKKMEPTSLREGQSPKRLRQLMQHKKNVDVLIKKSIQEQIQQRNQNPSFLYVKNSSD</sequence>
<feature type="compositionally biased region" description="Basic residues" evidence="1">
    <location>
        <begin position="99"/>
        <end position="111"/>
    </location>
</feature>
<keyword evidence="2" id="KW-0732">Signal</keyword>
<organism evidence="3 4">
    <name type="scientific">Caerostris darwini</name>
    <dbReference type="NCBI Taxonomy" id="1538125"/>
    <lineage>
        <taxon>Eukaryota</taxon>
        <taxon>Metazoa</taxon>
        <taxon>Ecdysozoa</taxon>
        <taxon>Arthropoda</taxon>
        <taxon>Chelicerata</taxon>
        <taxon>Arachnida</taxon>
        <taxon>Araneae</taxon>
        <taxon>Araneomorphae</taxon>
        <taxon>Entelegynae</taxon>
        <taxon>Araneoidea</taxon>
        <taxon>Araneidae</taxon>
        <taxon>Caerostris</taxon>
    </lineage>
</organism>
<name>A0AAV4VVQ5_9ARAC</name>
<protein>
    <submittedName>
        <fullName evidence="3">Uncharacterized protein</fullName>
    </submittedName>
</protein>
<gene>
    <name evidence="3" type="primary">AVEN_198768_1</name>
    <name evidence="3" type="ORF">CDAR_100621</name>
</gene>
<dbReference type="EMBL" id="BPLQ01013754">
    <property type="protein sequence ID" value="GIY74447.1"/>
    <property type="molecule type" value="Genomic_DNA"/>
</dbReference>
<comment type="caution">
    <text evidence="3">The sequence shown here is derived from an EMBL/GenBank/DDBJ whole genome shotgun (WGS) entry which is preliminary data.</text>
</comment>
<evidence type="ECO:0000256" key="2">
    <source>
        <dbReference type="SAM" id="SignalP"/>
    </source>
</evidence>
<feature type="chain" id="PRO_5043786331" evidence="2">
    <location>
        <begin position="34"/>
        <end position="195"/>
    </location>
</feature>
<feature type="region of interest" description="Disordered" evidence="1">
    <location>
        <begin position="99"/>
        <end position="156"/>
    </location>
</feature>
<evidence type="ECO:0000313" key="3">
    <source>
        <dbReference type="EMBL" id="GIY74447.1"/>
    </source>
</evidence>
<dbReference type="Proteomes" id="UP001054837">
    <property type="component" value="Unassembled WGS sequence"/>
</dbReference>
<dbReference type="AlphaFoldDB" id="A0AAV4VVQ5"/>
<feature type="signal peptide" evidence="2">
    <location>
        <begin position="1"/>
        <end position="33"/>
    </location>
</feature>
<proteinExistence type="predicted"/>
<reference evidence="3 4" key="1">
    <citation type="submission" date="2021-06" db="EMBL/GenBank/DDBJ databases">
        <title>Caerostris darwini draft genome.</title>
        <authorList>
            <person name="Kono N."/>
            <person name="Arakawa K."/>
        </authorList>
    </citation>
    <scope>NUCLEOTIDE SEQUENCE [LARGE SCALE GENOMIC DNA]</scope>
</reference>
<keyword evidence="4" id="KW-1185">Reference proteome</keyword>
<accession>A0AAV4VVQ5</accession>